<evidence type="ECO:0000313" key="2">
    <source>
        <dbReference type="Proteomes" id="UP001597114"/>
    </source>
</evidence>
<sequence length="141" mass="15035">MASPLDIKLILCDAAVADHSGKLHMLGAGWSVTSSPTAPQAVALLIKIPWDRANQRLRLELKLLDPDGHQVTLPGMDGNPLAIGHAGEIEAGRPPGVAAGSMLDAVLAISIPPMPLPPGRYEWRLDLAEHTVSESFTVRRK</sequence>
<gene>
    <name evidence="1" type="ORF">ACFSJD_03195</name>
</gene>
<reference evidence="2" key="1">
    <citation type="journal article" date="2019" name="Int. J. Syst. Evol. Microbiol.">
        <title>The Global Catalogue of Microorganisms (GCM) 10K type strain sequencing project: providing services to taxonomists for standard genome sequencing and annotation.</title>
        <authorList>
            <consortium name="The Broad Institute Genomics Platform"/>
            <consortium name="The Broad Institute Genome Sequencing Center for Infectious Disease"/>
            <person name="Wu L."/>
            <person name="Ma J."/>
        </authorList>
    </citation>
    <scope>NUCLEOTIDE SEQUENCE [LARGE SCALE GENOMIC DNA]</scope>
    <source>
        <strain evidence="2">CCM 7043</strain>
    </source>
</reference>
<dbReference type="EMBL" id="JBHUCO010000002">
    <property type="protein sequence ID" value="MFD1516475.1"/>
    <property type="molecule type" value="Genomic_DNA"/>
</dbReference>
<dbReference type="RefSeq" id="WP_344725974.1">
    <property type="nucleotide sequence ID" value="NZ_BAAAUS010000036.1"/>
</dbReference>
<dbReference type="Proteomes" id="UP001597114">
    <property type="component" value="Unassembled WGS sequence"/>
</dbReference>
<proteinExistence type="predicted"/>
<name>A0ABW4EQ98_9PSEU</name>
<dbReference type="Pfam" id="PF22091">
    <property type="entry name" value="DUF6941"/>
    <property type="match status" value="1"/>
</dbReference>
<comment type="caution">
    <text evidence="1">The sequence shown here is derived from an EMBL/GenBank/DDBJ whole genome shotgun (WGS) entry which is preliminary data.</text>
</comment>
<keyword evidence="2" id="KW-1185">Reference proteome</keyword>
<dbReference type="InterPro" id="IPR054221">
    <property type="entry name" value="DUF6941"/>
</dbReference>
<evidence type="ECO:0000313" key="1">
    <source>
        <dbReference type="EMBL" id="MFD1516475.1"/>
    </source>
</evidence>
<organism evidence="1 2">
    <name type="scientific">Pseudonocardia yunnanensis</name>
    <dbReference type="NCBI Taxonomy" id="58107"/>
    <lineage>
        <taxon>Bacteria</taxon>
        <taxon>Bacillati</taxon>
        <taxon>Actinomycetota</taxon>
        <taxon>Actinomycetes</taxon>
        <taxon>Pseudonocardiales</taxon>
        <taxon>Pseudonocardiaceae</taxon>
        <taxon>Pseudonocardia</taxon>
    </lineage>
</organism>
<accession>A0ABW4EQ98</accession>
<protein>
    <submittedName>
        <fullName evidence="1">DUF6941 family protein</fullName>
    </submittedName>
</protein>